<dbReference type="GO" id="GO:0005737">
    <property type="term" value="C:cytoplasm"/>
    <property type="evidence" value="ECO:0007669"/>
    <property type="project" value="TreeGrafter"/>
</dbReference>
<sequence length="296" mass="32398">RPPRPRRPVSDPLGSRSLRFDCSMGLPIRGDGAGRGRGGRGGGFGRTGPRRDYGDADANGGFEGGYGGGGGGGYAAPRLEDGDGKQAERGRGPRQPYRGGGGRRGGYSDGQNTDEFGRPHRSYERRSGTGRGFGMKRDGAGRGNWGTATDEGFPQENVEAVNTEETPAVTEDEKKPEDAPQPEAEKVKEGAENEEDQKEAEEDKEMTLEEYEKVLEEKRKAILALKAEERKVEVDKELQSMQQLSVKKDAEEVFIKLGSDKEKKKENTEREERAKKSLSINEFLKPAEGERYSGGR</sequence>
<feature type="compositionally biased region" description="Basic and acidic residues" evidence="1">
    <location>
        <begin position="115"/>
        <end position="127"/>
    </location>
</feature>
<dbReference type="SMART" id="SM01233">
    <property type="entry name" value="HABP4_PAI-RBP1"/>
    <property type="match status" value="1"/>
</dbReference>
<dbReference type="GO" id="GO:0003723">
    <property type="term" value="F:RNA binding"/>
    <property type="evidence" value="ECO:0007669"/>
    <property type="project" value="InterPro"/>
</dbReference>
<feature type="compositionally biased region" description="Basic and acidic residues" evidence="1">
    <location>
        <begin position="171"/>
        <end position="191"/>
    </location>
</feature>
<evidence type="ECO:0000313" key="4">
    <source>
        <dbReference type="Proteomes" id="UP000015105"/>
    </source>
</evidence>
<feature type="compositionally biased region" description="Basic and acidic residues" evidence="1">
    <location>
        <begin position="78"/>
        <end position="91"/>
    </location>
</feature>
<feature type="compositionally biased region" description="Gly residues" evidence="1">
    <location>
        <begin position="61"/>
        <end position="74"/>
    </location>
</feature>
<dbReference type="InterPro" id="IPR039764">
    <property type="entry name" value="HABP4/SERBP1-like"/>
</dbReference>
<reference evidence="4" key="2">
    <citation type="journal article" date="2017" name="Nat. Plants">
        <title>The Aegilops tauschii genome reveals multiple impacts of transposons.</title>
        <authorList>
            <person name="Zhao G."/>
            <person name="Zou C."/>
            <person name="Li K."/>
            <person name="Wang K."/>
            <person name="Li T."/>
            <person name="Gao L."/>
            <person name="Zhang X."/>
            <person name="Wang H."/>
            <person name="Yang Z."/>
            <person name="Liu X."/>
            <person name="Jiang W."/>
            <person name="Mao L."/>
            <person name="Kong X."/>
            <person name="Jiao Y."/>
            <person name="Jia J."/>
        </authorList>
    </citation>
    <scope>NUCLEOTIDE SEQUENCE [LARGE SCALE GENOMIC DNA]</scope>
    <source>
        <strain evidence="4">cv. AL8/78</strain>
    </source>
</reference>
<reference evidence="3" key="3">
    <citation type="journal article" date="2017" name="Nature">
        <title>Genome sequence of the progenitor of the wheat D genome Aegilops tauschii.</title>
        <authorList>
            <person name="Luo M.C."/>
            <person name="Gu Y.Q."/>
            <person name="Puiu D."/>
            <person name="Wang H."/>
            <person name="Twardziok S.O."/>
            <person name="Deal K.R."/>
            <person name="Huo N."/>
            <person name="Zhu T."/>
            <person name="Wang L."/>
            <person name="Wang Y."/>
            <person name="McGuire P.E."/>
            <person name="Liu S."/>
            <person name="Long H."/>
            <person name="Ramasamy R.K."/>
            <person name="Rodriguez J.C."/>
            <person name="Van S.L."/>
            <person name="Yuan L."/>
            <person name="Wang Z."/>
            <person name="Xia Z."/>
            <person name="Xiao L."/>
            <person name="Anderson O.D."/>
            <person name="Ouyang S."/>
            <person name="Liang Y."/>
            <person name="Zimin A.V."/>
            <person name="Pertea G."/>
            <person name="Qi P."/>
            <person name="Bennetzen J.L."/>
            <person name="Dai X."/>
            <person name="Dawson M.W."/>
            <person name="Muller H.G."/>
            <person name="Kugler K."/>
            <person name="Rivarola-Duarte L."/>
            <person name="Spannagl M."/>
            <person name="Mayer K.F.X."/>
            <person name="Lu F.H."/>
            <person name="Bevan M.W."/>
            <person name="Leroy P."/>
            <person name="Li P."/>
            <person name="You F.M."/>
            <person name="Sun Q."/>
            <person name="Liu Z."/>
            <person name="Lyons E."/>
            <person name="Wicker T."/>
            <person name="Salzberg S.L."/>
            <person name="Devos K.M."/>
            <person name="Dvorak J."/>
        </authorList>
    </citation>
    <scope>NUCLEOTIDE SEQUENCE [LARGE SCALE GENOMIC DNA]</scope>
    <source>
        <strain evidence="3">cv. AL8/78</strain>
    </source>
</reference>
<feature type="domain" description="Hyaluronan/mRNA-binding protein" evidence="2">
    <location>
        <begin position="119"/>
        <end position="233"/>
    </location>
</feature>
<keyword evidence="4" id="KW-1185">Reference proteome</keyword>
<feature type="compositionally biased region" description="Acidic residues" evidence="1">
    <location>
        <begin position="192"/>
        <end position="204"/>
    </location>
</feature>
<feature type="region of interest" description="Disordered" evidence="1">
    <location>
        <begin position="259"/>
        <end position="296"/>
    </location>
</feature>
<dbReference type="Proteomes" id="UP000015105">
    <property type="component" value="Chromosome 1D"/>
</dbReference>
<name>A0A453A3B3_AEGTS</name>
<evidence type="ECO:0000256" key="1">
    <source>
        <dbReference type="SAM" id="MobiDB-lite"/>
    </source>
</evidence>
<reference evidence="3" key="5">
    <citation type="journal article" date="2021" name="G3 (Bethesda)">
        <title>Aegilops tauschii genome assembly Aet v5.0 features greater sequence contiguity and improved annotation.</title>
        <authorList>
            <person name="Wang L."/>
            <person name="Zhu T."/>
            <person name="Rodriguez J.C."/>
            <person name="Deal K.R."/>
            <person name="Dubcovsky J."/>
            <person name="McGuire P.E."/>
            <person name="Lux T."/>
            <person name="Spannagl M."/>
            <person name="Mayer K.F.X."/>
            <person name="Baldrich P."/>
            <person name="Meyers B.C."/>
            <person name="Huo N."/>
            <person name="Gu Y.Q."/>
            <person name="Zhou H."/>
            <person name="Devos K.M."/>
            <person name="Bennetzen J.L."/>
            <person name="Unver T."/>
            <person name="Budak H."/>
            <person name="Gulick P.J."/>
            <person name="Galiba G."/>
            <person name="Kalapos B."/>
            <person name="Nelson D.R."/>
            <person name="Li P."/>
            <person name="You F.M."/>
            <person name="Luo M.C."/>
            <person name="Dvorak J."/>
        </authorList>
    </citation>
    <scope>NUCLEOTIDE SEQUENCE [LARGE SCALE GENOMIC DNA]</scope>
    <source>
        <strain evidence="3">cv. AL8/78</strain>
    </source>
</reference>
<feature type="compositionally biased region" description="Basic and acidic residues" evidence="1">
    <location>
        <begin position="285"/>
        <end position="296"/>
    </location>
</feature>
<dbReference type="Gramene" id="AET1Gv21022900.7">
    <property type="protein sequence ID" value="AET1Gv21022900.7"/>
    <property type="gene ID" value="AET1Gv21022900"/>
</dbReference>
<dbReference type="AlphaFoldDB" id="A0A453A3B3"/>
<dbReference type="PANTHER" id="PTHR12299:SF75">
    <property type="entry name" value="OS05G0589600 PROTEIN"/>
    <property type="match status" value="1"/>
</dbReference>
<organism evidence="3 4">
    <name type="scientific">Aegilops tauschii subsp. strangulata</name>
    <name type="common">Goatgrass</name>
    <dbReference type="NCBI Taxonomy" id="200361"/>
    <lineage>
        <taxon>Eukaryota</taxon>
        <taxon>Viridiplantae</taxon>
        <taxon>Streptophyta</taxon>
        <taxon>Embryophyta</taxon>
        <taxon>Tracheophyta</taxon>
        <taxon>Spermatophyta</taxon>
        <taxon>Magnoliopsida</taxon>
        <taxon>Liliopsida</taxon>
        <taxon>Poales</taxon>
        <taxon>Poaceae</taxon>
        <taxon>BOP clade</taxon>
        <taxon>Pooideae</taxon>
        <taxon>Triticodae</taxon>
        <taxon>Triticeae</taxon>
        <taxon>Triticinae</taxon>
        <taxon>Aegilops</taxon>
    </lineage>
</organism>
<dbReference type="InterPro" id="IPR006861">
    <property type="entry name" value="HABP4_PAIRBP1-bd"/>
</dbReference>
<proteinExistence type="predicted"/>
<evidence type="ECO:0000313" key="3">
    <source>
        <dbReference type="EnsemblPlants" id="AET1Gv21022900.7"/>
    </source>
</evidence>
<dbReference type="EnsemblPlants" id="AET1Gv21022900.7">
    <property type="protein sequence ID" value="AET1Gv21022900.7"/>
    <property type="gene ID" value="AET1Gv21022900"/>
</dbReference>
<reference evidence="3" key="4">
    <citation type="submission" date="2019-03" db="UniProtKB">
        <authorList>
            <consortium name="EnsemblPlants"/>
        </authorList>
    </citation>
    <scope>IDENTIFICATION</scope>
</reference>
<dbReference type="GO" id="GO:0005634">
    <property type="term" value="C:nucleus"/>
    <property type="evidence" value="ECO:0007669"/>
    <property type="project" value="TreeGrafter"/>
</dbReference>
<accession>A0A453A3B3</accession>
<feature type="compositionally biased region" description="Gly residues" evidence="1">
    <location>
        <begin position="98"/>
        <end position="108"/>
    </location>
</feature>
<feature type="compositionally biased region" description="Basic and acidic residues" evidence="1">
    <location>
        <begin position="259"/>
        <end position="275"/>
    </location>
</feature>
<feature type="region of interest" description="Disordered" evidence="1">
    <location>
        <begin position="1"/>
        <end position="207"/>
    </location>
</feature>
<protein>
    <recommendedName>
        <fullName evidence="2">Hyaluronan/mRNA-binding protein domain-containing protein</fullName>
    </recommendedName>
</protein>
<feature type="compositionally biased region" description="Gly residues" evidence="1">
    <location>
        <begin position="31"/>
        <end position="46"/>
    </location>
</feature>
<evidence type="ECO:0000259" key="2">
    <source>
        <dbReference type="SMART" id="SM01233"/>
    </source>
</evidence>
<dbReference type="Pfam" id="PF04774">
    <property type="entry name" value="HABP4_PAI-RBP1"/>
    <property type="match status" value="1"/>
</dbReference>
<dbReference type="PANTHER" id="PTHR12299">
    <property type="entry name" value="HYALURONIC ACID-BINDING PROTEIN 4"/>
    <property type="match status" value="1"/>
</dbReference>
<reference evidence="4" key="1">
    <citation type="journal article" date="2014" name="Science">
        <title>Ancient hybridizations among the ancestral genomes of bread wheat.</title>
        <authorList>
            <consortium name="International Wheat Genome Sequencing Consortium,"/>
            <person name="Marcussen T."/>
            <person name="Sandve S.R."/>
            <person name="Heier L."/>
            <person name="Spannagl M."/>
            <person name="Pfeifer M."/>
            <person name="Jakobsen K.S."/>
            <person name="Wulff B.B."/>
            <person name="Steuernagel B."/>
            <person name="Mayer K.F."/>
            <person name="Olsen O.A."/>
        </authorList>
    </citation>
    <scope>NUCLEOTIDE SEQUENCE [LARGE SCALE GENOMIC DNA]</scope>
    <source>
        <strain evidence="4">cv. AL8/78</strain>
    </source>
</reference>